<name>A0A0T6BH75_9SCAR</name>
<keyword evidence="4" id="KW-1185">Reference proteome</keyword>
<gene>
    <name evidence="3" type="ORF">AMK59_1318</name>
</gene>
<evidence type="ECO:0000313" key="3">
    <source>
        <dbReference type="EMBL" id="KRT86639.1"/>
    </source>
</evidence>
<protein>
    <recommendedName>
        <fullName evidence="5">RUN domain-containing protein</fullName>
    </recommendedName>
</protein>
<dbReference type="AlphaFoldDB" id="A0A0T6BH75"/>
<reference evidence="3 4" key="1">
    <citation type="submission" date="2015-09" db="EMBL/GenBank/DDBJ databases">
        <title>Draft genome of the scarab beetle Oryctes borbonicus.</title>
        <authorList>
            <person name="Meyer J.M."/>
            <person name="Markov G.V."/>
            <person name="Baskaran P."/>
            <person name="Herrmann M."/>
            <person name="Sommer R.J."/>
            <person name="Roedelsperger C."/>
        </authorList>
    </citation>
    <scope>NUCLEOTIDE SEQUENCE [LARGE SCALE GENOMIC DNA]</scope>
    <source>
        <strain evidence="3">OB123</strain>
        <tissue evidence="3">Whole animal</tissue>
    </source>
</reference>
<feature type="region of interest" description="Disordered" evidence="1">
    <location>
        <begin position="162"/>
        <end position="195"/>
    </location>
</feature>
<dbReference type="Proteomes" id="UP000051574">
    <property type="component" value="Unassembled WGS sequence"/>
</dbReference>
<dbReference type="OrthoDB" id="6784868at2759"/>
<comment type="caution">
    <text evidence="3">The sequence shown here is derived from an EMBL/GenBank/DDBJ whole genome shotgun (WGS) entry which is preliminary data.</text>
</comment>
<evidence type="ECO:0000256" key="1">
    <source>
        <dbReference type="SAM" id="MobiDB-lite"/>
    </source>
</evidence>
<feature type="compositionally biased region" description="Acidic residues" evidence="1">
    <location>
        <begin position="219"/>
        <end position="228"/>
    </location>
</feature>
<organism evidence="3 4">
    <name type="scientific">Oryctes borbonicus</name>
    <dbReference type="NCBI Taxonomy" id="1629725"/>
    <lineage>
        <taxon>Eukaryota</taxon>
        <taxon>Metazoa</taxon>
        <taxon>Ecdysozoa</taxon>
        <taxon>Arthropoda</taxon>
        <taxon>Hexapoda</taxon>
        <taxon>Insecta</taxon>
        <taxon>Pterygota</taxon>
        <taxon>Neoptera</taxon>
        <taxon>Endopterygota</taxon>
        <taxon>Coleoptera</taxon>
        <taxon>Polyphaga</taxon>
        <taxon>Scarabaeiformia</taxon>
        <taxon>Scarabaeidae</taxon>
        <taxon>Dynastinae</taxon>
        <taxon>Oryctes</taxon>
    </lineage>
</organism>
<feature type="compositionally biased region" description="Basic and acidic residues" evidence="1">
    <location>
        <begin position="591"/>
        <end position="601"/>
    </location>
</feature>
<feature type="chain" id="PRO_5006668674" description="RUN domain-containing protein" evidence="2">
    <location>
        <begin position="22"/>
        <end position="665"/>
    </location>
</feature>
<feature type="region of interest" description="Disordered" evidence="1">
    <location>
        <begin position="217"/>
        <end position="238"/>
    </location>
</feature>
<sequence>TRGKYPYSRALILLLVRYVQLEFDVLYHPENYSAKYEEEVEEKVRFSLHLLLDGVVRKYKQESAVCTAAECALRVLNQVSGEYKVKGRFVWSLINKLANKLGLTETISGIRQNGILTPQNNPVFQRLTCDNIEDISDCESDDVNEIPLSSDRSCDSPIETLRTNPLLNPEPPYLDSGQGGSFFRRNDDFGDDSDNDVRVISEVNVQRLFDPKYEVQDINSDDDDDDDHLDLIANSENRNSVQIRNNQSNSDNVAIKSTNESKACGDLKLNKTTDNYSDNYLLTLFGNTSGYKNSEYGHNPIPVIEICDDDEDDDDVIEVIDVPKPMLVMFNSISAVQQAQVPQEPPNEIKQILLDSDDDDDCIIINNEDEILEKFNEEAKKNVPLTTSDNQVNEISSTTGKELTYAVPFSSTDMPINNNFVKISAGSSENNPSLQPYKEMNDTPEQSTSQVQDAVVNEKLNIEDDDNSSLSWKENMMRVCHGIDVSLCFPEYIPDKIEENYTNITSPTPGRSAWQTSDEGSDSKSLSFQNMICKQIDDTPNNFFFKQLSADEQTKENSEKANIVDNTAIASTSKGNTTIHIRQGKSSLKTKTSESKQDGKQKPSICEGDIISSFEVTLRNTEMTKLLSNIENLCFQTATCSETLSYDHFKMKSTNTTLKKKSRTP</sequence>
<evidence type="ECO:0000313" key="4">
    <source>
        <dbReference type="Proteomes" id="UP000051574"/>
    </source>
</evidence>
<feature type="non-terminal residue" evidence="3">
    <location>
        <position position="665"/>
    </location>
</feature>
<feature type="region of interest" description="Disordered" evidence="1">
    <location>
        <begin position="584"/>
        <end position="604"/>
    </location>
</feature>
<evidence type="ECO:0000256" key="2">
    <source>
        <dbReference type="SAM" id="SignalP"/>
    </source>
</evidence>
<feature type="signal peptide" evidence="2">
    <location>
        <begin position="1"/>
        <end position="21"/>
    </location>
</feature>
<dbReference type="EMBL" id="LJIG01000301">
    <property type="protein sequence ID" value="KRT86639.1"/>
    <property type="molecule type" value="Genomic_DNA"/>
</dbReference>
<keyword evidence="2" id="KW-0732">Signal</keyword>
<feature type="non-terminal residue" evidence="3">
    <location>
        <position position="1"/>
    </location>
</feature>
<evidence type="ECO:0008006" key="5">
    <source>
        <dbReference type="Google" id="ProtNLM"/>
    </source>
</evidence>
<proteinExistence type="predicted"/>
<accession>A0A0T6BH75</accession>
<feature type="region of interest" description="Disordered" evidence="1">
    <location>
        <begin position="503"/>
        <end position="522"/>
    </location>
</feature>